<protein>
    <submittedName>
        <fullName evidence="5">Uncharacterized protein</fullName>
    </submittedName>
</protein>
<comment type="caution">
    <text evidence="5">The sequence shown here is derived from an EMBL/GenBank/DDBJ whole genome shotgun (WGS) entry which is preliminary data.</text>
</comment>
<accession>A0AAW1REP4</accession>
<dbReference type="SMART" id="SM00248">
    <property type="entry name" value="ANK"/>
    <property type="match status" value="2"/>
</dbReference>
<dbReference type="InterPro" id="IPR002110">
    <property type="entry name" value="Ankyrin_rpt"/>
</dbReference>
<evidence type="ECO:0000313" key="6">
    <source>
        <dbReference type="Proteomes" id="UP001438707"/>
    </source>
</evidence>
<keyword evidence="1" id="KW-0677">Repeat</keyword>
<sequence>MGQEQSGHAFKPSEIEEYDPPILQDKDHKQLEARASNVLQETQKEKSDLRPGPQVDRTLEDRTSGDSKENQQTCCIMNTADEGCGSWLAGSVDLKEVLRESHFKDIEAPTSSPRISAIPSQAGNTPLHHAATGSGDQGIMALRNVTMEHLIAAAAHLEAPNKQGRAPLHVAAATNNFRALRKLLIAGAHRAPIDADGMRPVDLANMLGFSDMVVHLTNIDTRAQEDKIKQYQQWL</sequence>
<feature type="compositionally biased region" description="Basic and acidic residues" evidence="4">
    <location>
        <begin position="57"/>
        <end position="69"/>
    </location>
</feature>
<dbReference type="PROSITE" id="PS50297">
    <property type="entry name" value="ANK_REP_REGION"/>
    <property type="match status" value="1"/>
</dbReference>
<evidence type="ECO:0000313" key="5">
    <source>
        <dbReference type="EMBL" id="KAK9831677.1"/>
    </source>
</evidence>
<reference evidence="5 6" key="1">
    <citation type="journal article" date="2024" name="Nat. Commun.">
        <title>Phylogenomics reveals the evolutionary origins of lichenization in chlorophyte algae.</title>
        <authorList>
            <person name="Puginier C."/>
            <person name="Libourel C."/>
            <person name="Otte J."/>
            <person name="Skaloud P."/>
            <person name="Haon M."/>
            <person name="Grisel S."/>
            <person name="Petersen M."/>
            <person name="Berrin J.G."/>
            <person name="Delaux P.M."/>
            <person name="Dal Grande F."/>
            <person name="Keller J."/>
        </authorList>
    </citation>
    <scope>NUCLEOTIDE SEQUENCE [LARGE SCALE GENOMIC DNA]</scope>
    <source>
        <strain evidence="5 6">SAG 2145</strain>
    </source>
</reference>
<dbReference type="PANTHER" id="PTHR24171:SF8">
    <property type="entry name" value="BRCA1-ASSOCIATED RING DOMAIN PROTEIN 1"/>
    <property type="match status" value="1"/>
</dbReference>
<organism evidence="5 6">
    <name type="scientific">Apatococcus lobatus</name>
    <dbReference type="NCBI Taxonomy" id="904363"/>
    <lineage>
        <taxon>Eukaryota</taxon>
        <taxon>Viridiplantae</taxon>
        <taxon>Chlorophyta</taxon>
        <taxon>core chlorophytes</taxon>
        <taxon>Trebouxiophyceae</taxon>
        <taxon>Chlorellales</taxon>
        <taxon>Chlorellaceae</taxon>
        <taxon>Apatococcus</taxon>
    </lineage>
</organism>
<name>A0AAW1REP4_9CHLO</name>
<dbReference type="Pfam" id="PF00023">
    <property type="entry name" value="Ank"/>
    <property type="match status" value="1"/>
</dbReference>
<feature type="region of interest" description="Disordered" evidence="4">
    <location>
        <begin position="1"/>
        <end position="70"/>
    </location>
</feature>
<dbReference type="Proteomes" id="UP001438707">
    <property type="component" value="Unassembled WGS sequence"/>
</dbReference>
<dbReference type="PANTHER" id="PTHR24171">
    <property type="entry name" value="ANKYRIN REPEAT DOMAIN-CONTAINING PROTEIN 39-RELATED"/>
    <property type="match status" value="1"/>
</dbReference>
<dbReference type="GO" id="GO:0085020">
    <property type="term" value="P:protein K6-linked ubiquitination"/>
    <property type="evidence" value="ECO:0007669"/>
    <property type="project" value="TreeGrafter"/>
</dbReference>
<dbReference type="AlphaFoldDB" id="A0AAW1REP4"/>
<feature type="region of interest" description="Disordered" evidence="4">
    <location>
        <begin position="108"/>
        <end position="134"/>
    </location>
</feature>
<evidence type="ECO:0000256" key="4">
    <source>
        <dbReference type="SAM" id="MobiDB-lite"/>
    </source>
</evidence>
<dbReference type="EMBL" id="JALJOS010000013">
    <property type="protein sequence ID" value="KAK9831677.1"/>
    <property type="molecule type" value="Genomic_DNA"/>
</dbReference>
<proteinExistence type="predicted"/>
<gene>
    <name evidence="5" type="ORF">WJX74_005635</name>
</gene>
<dbReference type="PROSITE" id="PS50088">
    <property type="entry name" value="ANK_REPEAT"/>
    <property type="match status" value="1"/>
</dbReference>
<evidence type="ECO:0000256" key="1">
    <source>
        <dbReference type="ARBA" id="ARBA00022737"/>
    </source>
</evidence>
<feature type="repeat" description="ANK" evidence="3">
    <location>
        <begin position="163"/>
        <end position="195"/>
    </location>
</feature>
<keyword evidence="2 3" id="KW-0040">ANK repeat</keyword>
<dbReference type="Gene3D" id="1.25.40.20">
    <property type="entry name" value="Ankyrin repeat-containing domain"/>
    <property type="match status" value="1"/>
</dbReference>
<dbReference type="InterPro" id="IPR036770">
    <property type="entry name" value="Ankyrin_rpt-contain_sf"/>
</dbReference>
<feature type="compositionally biased region" description="Polar residues" evidence="4">
    <location>
        <begin position="109"/>
        <end position="124"/>
    </location>
</feature>
<evidence type="ECO:0000256" key="2">
    <source>
        <dbReference type="ARBA" id="ARBA00023043"/>
    </source>
</evidence>
<evidence type="ECO:0000256" key="3">
    <source>
        <dbReference type="PROSITE-ProRule" id="PRU00023"/>
    </source>
</evidence>
<dbReference type="GO" id="GO:0004842">
    <property type="term" value="F:ubiquitin-protein transferase activity"/>
    <property type="evidence" value="ECO:0007669"/>
    <property type="project" value="TreeGrafter"/>
</dbReference>
<dbReference type="SUPFAM" id="SSF48403">
    <property type="entry name" value="Ankyrin repeat"/>
    <property type="match status" value="1"/>
</dbReference>
<keyword evidence="6" id="KW-1185">Reference proteome</keyword>